<keyword evidence="7" id="KW-1185">Reference proteome</keyword>
<keyword evidence="6" id="KW-0966">Cell projection</keyword>
<dbReference type="NCBIfam" id="TIGR03506">
    <property type="entry name" value="FlgEFG_subfam"/>
    <property type="match status" value="2"/>
</dbReference>
<evidence type="ECO:0000313" key="6">
    <source>
        <dbReference type="EMBL" id="TYP75692.1"/>
    </source>
</evidence>
<keyword evidence="6" id="KW-0282">Flagellum</keyword>
<dbReference type="AlphaFoldDB" id="A0A5S5CB11"/>
<comment type="similarity">
    <text evidence="1 2">Belongs to the flagella basal body rod proteins family.</text>
</comment>
<dbReference type="InterPro" id="IPR001444">
    <property type="entry name" value="Flag_bb_rod_N"/>
</dbReference>
<dbReference type="InterPro" id="IPR010930">
    <property type="entry name" value="Flg_bb/hook_C_dom"/>
</dbReference>
<dbReference type="SUPFAM" id="SSF117143">
    <property type="entry name" value="Flagellar hook protein flgE"/>
    <property type="match status" value="1"/>
</dbReference>
<proteinExistence type="inferred from homology"/>
<protein>
    <submittedName>
        <fullName evidence="6">Flagellar basal-body rod protein FlgG</fullName>
    </submittedName>
</protein>
<dbReference type="Proteomes" id="UP000323257">
    <property type="component" value="Unassembled WGS sequence"/>
</dbReference>
<evidence type="ECO:0000256" key="2">
    <source>
        <dbReference type="RuleBase" id="RU362116"/>
    </source>
</evidence>
<comment type="caution">
    <text evidence="6">The sequence shown here is derived from an EMBL/GenBank/DDBJ whole genome shotgun (WGS) entry which is preliminary data.</text>
</comment>
<organism evidence="6 7">
    <name type="scientific">Paenibacillus methanolicus</name>
    <dbReference type="NCBI Taxonomy" id="582686"/>
    <lineage>
        <taxon>Bacteria</taxon>
        <taxon>Bacillati</taxon>
        <taxon>Bacillota</taxon>
        <taxon>Bacilli</taxon>
        <taxon>Bacillales</taxon>
        <taxon>Paenibacillaceae</taxon>
        <taxon>Paenibacillus</taxon>
    </lineage>
</organism>
<dbReference type="Pfam" id="PF00460">
    <property type="entry name" value="Flg_bb_rod"/>
    <property type="match status" value="1"/>
</dbReference>
<evidence type="ECO:0000259" key="3">
    <source>
        <dbReference type="Pfam" id="PF00460"/>
    </source>
</evidence>
<gene>
    <name evidence="6" type="ORF">BCM02_104373</name>
</gene>
<dbReference type="Pfam" id="PF06429">
    <property type="entry name" value="Flg_bbr_C"/>
    <property type="match status" value="1"/>
</dbReference>
<feature type="domain" description="Flagellar hook protein FlgE/F/G-like D1" evidence="5">
    <location>
        <begin position="96"/>
        <end position="166"/>
    </location>
</feature>
<dbReference type="OrthoDB" id="9800375at2"/>
<name>A0A5S5CB11_9BACL</name>
<comment type="subcellular location">
    <subcellularLocation>
        <location evidence="2">Bacterial flagellum basal body</location>
    </subcellularLocation>
</comment>
<feature type="domain" description="Flagellar basal-body/hook protein C-terminal" evidence="4">
    <location>
        <begin position="226"/>
        <end position="271"/>
    </location>
</feature>
<dbReference type="RefSeq" id="WP_148929605.1">
    <property type="nucleotide sequence ID" value="NZ_VNHS01000004.1"/>
</dbReference>
<dbReference type="GO" id="GO:0071978">
    <property type="term" value="P:bacterial-type flagellum-dependent swarming motility"/>
    <property type="evidence" value="ECO:0007669"/>
    <property type="project" value="TreeGrafter"/>
</dbReference>
<dbReference type="PANTHER" id="PTHR30435:SF19">
    <property type="entry name" value="FLAGELLAR BASAL-BODY ROD PROTEIN FLGG"/>
    <property type="match status" value="1"/>
</dbReference>
<dbReference type="Pfam" id="PF22692">
    <property type="entry name" value="LlgE_F_G_D1"/>
    <property type="match status" value="1"/>
</dbReference>
<dbReference type="InterPro" id="IPR053967">
    <property type="entry name" value="LlgE_F_G-like_D1"/>
</dbReference>
<keyword evidence="2" id="KW-0975">Bacterial flagellum</keyword>
<dbReference type="EMBL" id="VNHS01000004">
    <property type="protein sequence ID" value="TYP75692.1"/>
    <property type="molecule type" value="Genomic_DNA"/>
</dbReference>
<dbReference type="InterPro" id="IPR037925">
    <property type="entry name" value="FlgE/F/G-like"/>
</dbReference>
<evidence type="ECO:0000256" key="1">
    <source>
        <dbReference type="ARBA" id="ARBA00009677"/>
    </source>
</evidence>
<evidence type="ECO:0000259" key="4">
    <source>
        <dbReference type="Pfam" id="PF06429"/>
    </source>
</evidence>
<keyword evidence="6" id="KW-0969">Cilium</keyword>
<evidence type="ECO:0000259" key="5">
    <source>
        <dbReference type="Pfam" id="PF22692"/>
    </source>
</evidence>
<evidence type="ECO:0000313" key="7">
    <source>
        <dbReference type="Proteomes" id="UP000323257"/>
    </source>
</evidence>
<dbReference type="InterPro" id="IPR020013">
    <property type="entry name" value="Flagellar_FlgE/F/G"/>
</dbReference>
<reference evidence="6 7" key="1">
    <citation type="submission" date="2019-07" db="EMBL/GenBank/DDBJ databases">
        <title>Genomic Encyclopedia of Type Strains, Phase III (KMG-III): the genomes of soil and plant-associated and newly described type strains.</title>
        <authorList>
            <person name="Whitman W."/>
        </authorList>
    </citation>
    <scope>NUCLEOTIDE SEQUENCE [LARGE SCALE GENOMIC DNA]</scope>
    <source>
        <strain evidence="6 7">BL24</strain>
    </source>
</reference>
<sequence length="273" mass="29457">MNSSMINAMVSMNGLQQKLDLLADNIANVNTVGYKRKEASFEDLLTTMTQQPDEFSQPGRRTPLGLNQGWGSRLVSIQPDLSQGPMQQTDLPYDLAITGNALFEVITDDAGTRAYTRNGAFQMTNDAAGEAILTTKEGYPVTGADGERIVLPTNAKSVRIDPDGTIVSQNQAGEFEEIGQLRLVQAQKPAMLTQVADNLYAVSDSLNVDDVLTDVTGGVGGDISVRQGFLEQSNVNLTDEMTELTTVQRAYQLTARALTSSDTMMGLANNLRA</sequence>
<dbReference type="GO" id="GO:0009425">
    <property type="term" value="C:bacterial-type flagellum basal body"/>
    <property type="evidence" value="ECO:0007669"/>
    <property type="project" value="UniProtKB-SubCell"/>
</dbReference>
<feature type="domain" description="Flagellar basal body rod protein N-terminal" evidence="3">
    <location>
        <begin position="8"/>
        <end position="35"/>
    </location>
</feature>
<dbReference type="PANTHER" id="PTHR30435">
    <property type="entry name" value="FLAGELLAR PROTEIN"/>
    <property type="match status" value="1"/>
</dbReference>
<accession>A0A5S5CB11</accession>